<evidence type="ECO:0000313" key="2">
    <source>
        <dbReference type="Proteomes" id="UP000679950"/>
    </source>
</evidence>
<comment type="caution">
    <text evidence="1">The sequence shown here is derived from an EMBL/GenBank/DDBJ whole genome shotgun (WGS) entry which is preliminary data.</text>
</comment>
<accession>A0ABQ4KN24</accession>
<reference evidence="1 2" key="1">
    <citation type="submission" date="2021-03" db="EMBL/GenBank/DDBJ databases">
        <title>Antimicrobial resistance genes in bacteria isolated from Japanese honey, and their potential for conferring macrolide and lincosamide resistance in the American foulbrood pathogen Paenibacillus larvae.</title>
        <authorList>
            <person name="Okamoto M."/>
            <person name="Kumagai M."/>
            <person name="Kanamori H."/>
            <person name="Takamatsu D."/>
        </authorList>
    </citation>
    <scope>NUCLEOTIDE SEQUENCE [LARGE SCALE GENOMIC DNA]</scope>
    <source>
        <strain evidence="1 2">J8TS2</strain>
    </source>
</reference>
<dbReference type="RefSeq" id="WP_212967213.1">
    <property type="nucleotide sequence ID" value="NZ_BORB01000042.1"/>
</dbReference>
<dbReference type="EMBL" id="BORB01000042">
    <property type="protein sequence ID" value="GIN59346.1"/>
    <property type="molecule type" value="Genomic_DNA"/>
</dbReference>
<proteinExistence type="predicted"/>
<name>A0ABQ4KN24_9BACI</name>
<evidence type="ECO:0008006" key="3">
    <source>
        <dbReference type="Google" id="ProtNLM"/>
    </source>
</evidence>
<evidence type="ECO:0000313" key="1">
    <source>
        <dbReference type="EMBL" id="GIN59346.1"/>
    </source>
</evidence>
<keyword evidence="2" id="KW-1185">Reference proteome</keyword>
<organism evidence="1 2">
    <name type="scientific">Lederbergia ruris</name>
    <dbReference type="NCBI Taxonomy" id="217495"/>
    <lineage>
        <taxon>Bacteria</taxon>
        <taxon>Bacillati</taxon>
        <taxon>Bacillota</taxon>
        <taxon>Bacilli</taxon>
        <taxon>Bacillales</taxon>
        <taxon>Bacillaceae</taxon>
        <taxon>Lederbergia</taxon>
    </lineage>
</organism>
<gene>
    <name evidence="1" type="ORF">J8TS2_36650</name>
</gene>
<sequence length="265" mass="30790">MNPLYITITDSYWGVNKEQGIFESNRKKLYTGIHETKLSIEEFEKQLIHTIMTHKGDGLDLEIHSTKSGTYIDIGLLVDNEENESDINYLIHFLEPYQPKLQEIEKVEKSPSFDGYIYIQYSSPKDLETIIKTFKKENVEVQTITETRKTFERGASDFWIGYLIGVASSATWDGVKKAFTKVKKQHDTHFRTVQIGSINFDSLKENVSRYSKINQQDLVLVSFEEIETGQYEVWFRSRYKKIRVNSNAKGHISSLKIHENSQTNI</sequence>
<protein>
    <recommendedName>
        <fullName evidence="3">GIY-YIG homing endonuclease</fullName>
    </recommendedName>
</protein>
<dbReference type="Proteomes" id="UP000679950">
    <property type="component" value="Unassembled WGS sequence"/>
</dbReference>